<dbReference type="Proteomes" id="UP000032452">
    <property type="component" value="Unassembled WGS sequence"/>
</dbReference>
<evidence type="ECO:0000313" key="2">
    <source>
        <dbReference type="Proteomes" id="UP000032452"/>
    </source>
</evidence>
<name>A0A0D8ZW81_9CYAN</name>
<dbReference type="AlphaFoldDB" id="A0A0D8ZW81"/>
<sequence length="106" mass="11111">MASTQADIDSTIAALESGITAIPVEQAIAVLESWQHQLQGLDIANDLGELKDALRKGKSAEAIANLLTSVGEDTLGELSIETSNEVAAKIRQLADLLSQAGRTLRG</sequence>
<keyword evidence="2" id="KW-1185">Reference proteome</keyword>
<protein>
    <submittedName>
        <fullName evidence="1">Uncharacterized protein</fullName>
    </submittedName>
</protein>
<comment type="caution">
    <text evidence="1">The sequence shown here is derived from an EMBL/GenBank/DDBJ whole genome shotgun (WGS) entry which is preliminary data.</text>
</comment>
<dbReference type="RefSeq" id="WP_045054869.1">
    <property type="nucleotide sequence ID" value="NZ_CAWMDP010000048.1"/>
</dbReference>
<evidence type="ECO:0000313" key="1">
    <source>
        <dbReference type="EMBL" id="KJH71491.1"/>
    </source>
</evidence>
<proteinExistence type="predicted"/>
<reference evidence="1 2" key="1">
    <citation type="submission" date="2015-02" db="EMBL/GenBank/DDBJ databases">
        <title>Draft genome of a novel marine cyanobacterium (Chroococcales) isolated from South Atlantic Ocean.</title>
        <authorList>
            <person name="Rigonato J."/>
            <person name="Alvarenga D.O."/>
            <person name="Branco L.H."/>
            <person name="Varani A.M."/>
            <person name="Brandini F.P."/>
            <person name="Fiore M.F."/>
        </authorList>
    </citation>
    <scope>NUCLEOTIDE SEQUENCE [LARGE SCALE GENOMIC DNA]</scope>
    <source>
        <strain evidence="1 2">CENA595</strain>
    </source>
</reference>
<organism evidence="1 2">
    <name type="scientific">Aliterella atlantica CENA595</name>
    <dbReference type="NCBI Taxonomy" id="1618023"/>
    <lineage>
        <taxon>Bacteria</taxon>
        <taxon>Bacillati</taxon>
        <taxon>Cyanobacteriota</taxon>
        <taxon>Cyanophyceae</taxon>
        <taxon>Chroococcidiopsidales</taxon>
        <taxon>Aliterellaceae</taxon>
        <taxon>Aliterella</taxon>
    </lineage>
</organism>
<dbReference type="EMBL" id="JYON01000011">
    <property type="protein sequence ID" value="KJH71491.1"/>
    <property type="molecule type" value="Genomic_DNA"/>
</dbReference>
<accession>A0A0D8ZW81</accession>
<gene>
    <name evidence="1" type="ORF">UH38_11865</name>
</gene>
<dbReference type="OrthoDB" id="531650at2"/>